<accession>A0A822XV45</accession>
<dbReference type="Proteomes" id="UP000607653">
    <property type="component" value="Unassembled WGS sequence"/>
</dbReference>
<organism evidence="1 2">
    <name type="scientific">Nelumbo nucifera</name>
    <name type="common">Sacred lotus</name>
    <dbReference type="NCBI Taxonomy" id="4432"/>
    <lineage>
        <taxon>Eukaryota</taxon>
        <taxon>Viridiplantae</taxon>
        <taxon>Streptophyta</taxon>
        <taxon>Embryophyta</taxon>
        <taxon>Tracheophyta</taxon>
        <taxon>Spermatophyta</taxon>
        <taxon>Magnoliopsida</taxon>
        <taxon>Proteales</taxon>
        <taxon>Nelumbonaceae</taxon>
        <taxon>Nelumbo</taxon>
    </lineage>
</organism>
<gene>
    <name evidence="1" type="ORF">HUJ06_022781</name>
</gene>
<evidence type="ECO:0000313" key="2">
    <source>
        <dbReference type="Proteomes" id="UP000607653"/>
    </source>
</evidence>
<proteinExistence type="predicted"/>
<dbReference type="AlphaFoldDB" id="A0A822XV45"/>
<dbReference type="EMBL" id="DUZY01000001">
    <property type="protein sequence ID" value="DAD21318.1"/>
    <property type="molecule type" value="Genomic_DNA"/>
</dbReference>
<evidence type="ECO:0000313" key="1">
    <source>
        <dbReference type="EMBL" id="DAD21318.1"/>
    </source>
</evidence>
<sequence length="46" mass="4930">MISSGVNLVPLSLSAAALPLALRSRRDLRSLSSLSFVMTTFPSRPL</sequence>
<protein>
    <submittedName>
        <fullName evidence="1">Uncharacterized protein</fullName>
    </submittedName>
</protein>
<comment type="caution">
    <text evidence="1">The sequence shown here is derived from an EMBL/GenBank/DDBJ whole genome shotgun (WGS) entry which is preliminary data.</text>
</comment>
<name>A0A822XV45_NELNU</name>
<reference evidence="1 2" key="1">
    <citation type="journal article" date="2020" name="Mol. Biol. Evol.">
        <title>Distinct Expression and Methylation Patterns for Genes with Different Fates following a Single Whole-Genome Duplication in Flowering Plants.</title>
        <authorList>
            <person name="Shi T."/>
            <person name="Rahmani R.S."/>
            <person name="Gugger P.F."/>
            <person name="Wang M."/>
            <person name="Li H."/>
            <person name="Zhang Y."/>
            <person name="Li Z."/>
            <person name="Wang Q."/>
            <person name="Van de Peer Y."/>
            <person name="Marchal K."/>
            <person name="Chen J."/>
        </authorList>
    </citation>
    <scope>NUCLEOTIDE SEQUENCE [LARGE SCALE GENOMIC DNA]</scope>
    <source>
        <tissue evidence="1">Leaf</tissue>
    </source>
</reference>
<keyword evidence="2" id="KW-1185">Reference proteome</keyword>